<proteinExistence type="predicted"/>
<dbReference type="Proteomes" id="UP000054858">
    <property type="component" value="Unassembled WGS sequence"/>
</dbReference>
<sequence length="79" mass="9192">MECIIEFQKPLVRYEFSCRTKQKILLEVLLKYSKLNLIDLALMLDISIATLLNAYKGKEFLQGKPAINLVHLLFIFFGE</sequence>
<reference evidence="1 2" key="1">
    <citation type="submission" date="2015-11" db="EMBL/GenBank/DDBJ databases">
        <title>Genomic analysis of 38 Legionella species identifies large and diverse effector repertoires.</title>
        <authorList>
            <person name="Burstein D."/>
            <person name="Amaro F."/>
            <person name="Zusman T."/>
            <person name="Lifshitz Z."/>
            <person name="Cohen O."/>
            <person name="Gilbert J.A."/>
            <person name="Pupko T."/>
            <person name="Shuman H.A."/>
            <person name="Segal G."/>
        </authorList>
    </citation>
    <scope>NUCLEOTIDE SEQUENCE [LARGE SCALE GENOMIC DNA]</scope>
    <source>
        <strain evidence="1 2">Oak Ridge-10</strain>
    </source>
</reference>
<accession>A0A0W0XCQ2</accession>
<name>A0A0W0XCQ2_9GAMM</name>
<dbReference type="RefSeq" id="WP_025385053.1">
    <property type="nucleotide sequence ID" value="NZ_KV441805.1"/>
</dbReference>
<evidence type="ECO:0000313" key="1">
    <source>
        <dbReference type="EMBL" id="KTD42331.1"/>
    </source>
</evidence>
<dbReference type="AlphaFoldDB" id="A0A0W0XCQ2"/>
<protein>
    <recommendedName>
        <fullName evidence="3">HTH cro/C1-type domain-containing protein</fullName>
    </recommendedName>
</protein>
<organism evidence="1 2">
    <name type="scientific">Legionella oakridgensis</name>
    <dbReference type="NCBI Taxonomy" id="29423"/>
    <lineage>
        <taxon>Bacteria</taxon>
        <taxon>Pseudomonadati</taxon>
        <taxon>Pseudomonadota</taxon>
        <taxon>Gammaproteobacteria</taxon>
        <taxon>Legionellales</taxon>
        <taxon>Legionellaceae</taxon>
        <taxon>Legionella</taxon>
    </lineage>
</organism>
<gene>
    <name evidence="1" type="ORF">Loak_0757</name>
</gene>
<comment type="caution">
    <text evidence="1">The sequence shown here is derived from an EMBL/GenBank/DDBJ whole genome shotgun (WGS) entry which is preliminary data.</text>
</comment>
<dbReference type="PATRIC" id="fig|29423.5.peg.788"/>
<evidence type="ECO:0008006" key="3">
    <source>
        <dbReference type="Google" id="ProtNLM"/>
    </source>
</evidence>
<dbReference type="EMBL" id="LNYP01000010">
    <property type="protein sequence ID" value="KTD42331.1"/>
    <property type="molecule type" value="Genomic_DNA"/>
</dbReference>
<evidence type="ECO:0000313" key="2">
    <source>
        <dbReference type="Proteomes" id="UP000054858"/>
    </source>
</evidence>